<dbReference type="CDD" id="cd00118">
    <property type="entry name" value="LysM"/>
    <property type="match status" value="2"/>
</dbReference>
<dbReference type="PANTHER" id="PTHR21666">
    <property type="entry name" value="PEPTIDASE-RELATED"/>
    <property type="match status" value="1"/>
</dbReference>
<organism evidence="3 4">
    <name type="scientific">Candidatus Yanofskybacteria bacterium RIFCSPHIGHO2_02_FULL_43_15c</name>
    <dbReference type="NCBI Taxonomy" id="1802679"/>
    <lineage>
        <taxon>Bacteria</taxon>
        <taxon>Candidatus Yanofskyibacteriota</taxon>
    </lineage>
</organism>
<accession>A0A1F8FK57</accession>
<dbReference type="EMBL" id="MGJT01000015">
    <property type="protein sequence ID" value="OGN12729.1"/>
    <property type="molecule type" value="Genomic_DNA"/>
</dbReference>
<keyword evidence="1" id="KW-0732">Signal</keyword>
<dbReference type="InterPro" id="IPR016047">
    <property type="entry name" value="M23ase_b-sheet_dom"/>
</dbReference>
<dbReference type="InterPro" id="IPR036779">
    <property type="entry name" value="LysM_dom_sf"/>
</dbReference>
<proteinExistence type="predicted"/>
<dbReference type="CDD" id="cd12797">
    <property type="entry name" value="M23_peptidase"/>
    <property type="match status" value="1"/>
</dbReference>
<dbReference type="Gene3D" id="2.70.70.10">
    <property type="entry name" value="Glucose Permease (Domain IIA)"/>
    <property type="match status" value="1"/>
</dbReference>
<dbReference type="PROSITE" id="PS51782">
    <property type="entry name" value="LYSM"/>
    <property type="match status" value="2"/>
</dbReference>
<feature type="chain" id="PRO_5011955460" description="LysM domain-containing protein" evidence="1">
    <location>
        <begin position="16"/>
        <end position="341"/>
    </location>
</feature>
<dbReference type="Gene3D" id="3.10.350.10">
    <property type="entry name" value="LysM domain"/>
    <property type="match status" value="2"/>
</dbReference>
<dbReference type="PANTHER" id="PTHR21666:SF270">
    <property type="entry name" value="MUREIN HYDROLASE ACTIVATOR ENVC"/>
    <property type="match status" value="1"/>
</dbReference>
<dbReference type="SUPFAM" id="SSF51261">
    <property type="entry name" value="Duplicated hybrid motif"/>
    <property type="match status" value="1"/>
</dbReference>
<dbReference type="InterPro" id="IPR018392">
    <property type="entry name" value="LysM"/>
</dbReference>
<dbReference type="Pfam" id="PF01551">
    <property type="entry name" value="Peptidase_M23"/>
    <property type="match status" value="1"/>
</dbReference>
<dbReference type="GO" id="GO:0004222">
    <property type="term" value="F:metalloendopeptidase activity"/>
    <property type="evidence" value="ECO:0007669"/>
    <property type="project" value="TreeGrafter"/>
</dbReference>
<dbReference type="Pfam" id="PF01476">
    <property type="entry name" value="LysM"/>
    <property type="match status" value="2"/>
</dbReference>
<dbReference type="AlphaFoldDB" id="A0A1F8FK57"/>
<dbReference type="SMART" id="SM00257">
    <property type="entry name" value="LysM"/>
    <property type="match status" value="2"/>
</dbReference>
<gene>
    <name evidence="3" type="ORF">A3C71_01585</name>
</gene>
<evidence type="ECO:0000313" key="3">
    <source>
        <dbReference type="EMBL" id="OGN12729.1"/>
    </source>
</evidence>
<reference evidence="3 4" key="1">
    <citation type="journal article" date="2016" name="Nat. Commun.">
        <title>Thousands of microbial genomes shed light on interconnected biogeochemical processes in an aquifer system.</title>
        <authorList>
            <person name="Anantharaman K."/>
            <person name="Brown C.T."/>
            <person name="Hug L.A."/>
            <person name="Sharon I."/>
            <person name="Castelle C.J."/>
            <person name="Probst A.J."/>
            <person name="Thomas B.C."/>
            <person name="Singh A."/>
            <person name="Wilkins M.J."/>
            <person name="Karaoz U."/>
            <person name="Brodie E.L."/>
            <person name="Williams K.H."/>
            <person name="Hubbard S.S."/>
            <person name="Banfield J.F."/>
        </authorList>
    </citation>
    <scope>NUCLEOTIDE SEQUENCE [LARGE SCALE GENOMIC DNA]</scope>
</reference>
<feature type="domain" description="LysM" evidence="2">
    <location>
        <begin position="102"/>
        <end position="146"/>
    </location>
</feature>
<feature type="domain" description="LysM" evidence="2">
    <location>
        <begin position="152"/>
        <end position="196"/>
    </location>
</feature>
<evidence type="ECO:0000259" key="2">
    <source>
        <dbReference type="PROSITE" id="PS51782"/>
    </source>
</evidence>
<dbReference type="InterPro" id="IPR050570">
    <property type="entry name" value="Cell_wall_metabolism_enzyme"/>
</dbReference>
<sequence>MILPLIIILSVTAIANNGSANYQYGMEGKIEKYIDIKKFSSLFLNRAQSAETNNNAFVGLDGHGTTDNTMNSIQQTALLAFTSLENDLSSLRDGDYSNNQISTYAVQEGDTLSFIASDFGISVETIIWANNLSNINSIKPGDELKIPPIDGVIHKVKKGDNLKNIAKKYGSDEEKIIAFNVLPKDGSIQIDAEIIIPGGRIATVPKTANSATGSSALKRFANLPDLGGFYMIPATGRNWGRIHGRNGVDIANSCGTPIYASADGSVAISDAVGWNGGFGKFIKLLHANATETIYAHAGKLLVVSGETVQRGQQIALMGSTGRSTGCHLHFEVHGAKNPLVK</sequence>
<dbReference type="Proteomes" id="UP000178197">
    <property type="component" value="Unassembled WGS sequence"/>
</dbReference>
<feature type="signal peptide" evidence="1">
    <location>
        <begin position="1"/>
        <end position="15"/>
    </location>
</feature>
<comment type="caution">
    <text evidence="3">The sequence shown here is derived from an EMBL/GenBank/DDBJ whole genome shotgun (WGS) entry which is preliminary data.</text>
</comment>
<protein>
    <recommendedName>
        <fullName evidence="2">LysM domain-containing protein</fullName>
    </recommendedName>
</protein>
<dbReference type="InterPro" id="IPR011055">
    <property type="entry name" value="Dup_hybrid_motif"/>
</dbReference>
<name>A0A1F8FK57_9BACT</name>
<evidence type="ECO:0000256" key="1">
    <source>
        <dbReference type="SAM" id="SignalP"/>
    </source>
</evidence>
<evidence type="ECO:0000313" key="4">
    <source>
        <dbReference type="Proteomes" id="UP000178197"/>
    </source>
</evidence>